<protein>
    <submittedName>
        <fullName evidence="1">Uncharacterized protein</fullName>
    </submittedName>
</protein>
<dbReference type="SMR" id="A0A246BU26"/>
<reference evidence="1 2" key="1">
    <citation type="submission" date="2017-05" db="EMBL/GenBank/DDBJ databases">
        <title>De novo genome assembly of Deniococcus indicus strain DR1.</title>
        <authorList>
            <person name="Chauhan D."/>
            <person name="Yennamalli R.M."/>
            <person name="Priyadarshini R."/>
        </authorList>
    </citation>
    <scope>NUCLEOTIDE SEQUENCE [LARGE SCALE GENOMIC DNA]</scope>
    <source>
        <strain evidence="1 2">DR1</strain>
    </source>
</reference>
<dbReference type="EMBL" id="NHMK01000002">
    <property type="protein sequence ID" value="OWL99188.1"/>
    <property type="molecule type" value="Genomic_DNA"/>
</dbReference>
<evidence type="ECO:0000313" key="2">
    <source>
        <dbReference type="Proteomes" id="UP000197208"/>
    </source>
</evidence>
<sequence>MHALYHRLVTGIRTNAERDLRLARAAGNAADQARAQARLDTLNAALGIYEGAHLQTHGTRPWPREPRP</sequence>
<evidence type="ECO:0000313" key="1">
    <source>
        <dbReference type="EMBL" id="OWL99188.1"/>
    </source>
</evidence>
<keyword evidence="2" id="KW-1185">Reference proteome</keyword>
<proteinExistence type="predicted"/>
<comment type="caution">
    <text evidence="1">The sequence shown here is derived from an EMBL/GenBank/DDBJ whole genome shotgun (WGS) entry which is preliminary data.</text>
</comment>
<dbReference type="Proteomes" id="UP000197208">
    <property type="component" value="Unassembled WGS sequence"/>
</dbReference>
<name>A0A246BU26_9DEIO</name>
<gene>
    <name evidence="1" type="ORF">CBQ26_00190</name>
</gene>
<accession>A0A246BU26</accession>
<organism evidence="1 2">
    <name type="scientific">Deinococcus indicus</name>
    <dbReference type="NCBI Taxonomy" id="223556"/>
    <lineage>
        <taxon>Bacteria</taxon>
        <taxon>Thermotogati</taxon>
        <taxon>Deinococcota</taxon>
        <taxon>Deinococci</taxon>
        <taxon>Deinococcales</taxon>
        <taxon>Deinococcaceae</taxon>
        <taxon>Deinococcus</taxon>
    </lineage>
</organism>
<dbReference type="AlphaFoldDB" id="A0A246BU26"/>